<dbReference type="OrthoDB" id="2150707at2759"/>
<dbReference type="Proteomes" id="UP000193719">
    <property type="component" value="Unassembled WGS sequence"/>
</dbReference>
<reference evidence="2 3" key="2">
    <citation type="submission" date="2016-08" db="EMBL/GenBank/DDBJ databases">
        <title>Pervasive Adenine N6-methylation of Active Genes in Fungi.</title>
        <authorList>
            <consortium name="DOE Joint Genome Institute"/>
            <person name="Mondo S.J."/>
            <person name="Dannebaum R.O."/>
            <person name="Kuo R.C."/>
            <person name="Labutti K."/>
            <person name="Haridas S."/>
            <person name="Kuo A."/>
            <person name="Salamov A."/>
            <person name="Ahrendt S.R."/>
            <person name="Lipzen A."/>
            <person name="Sullivan W."/>
            <person name="Andreopoulos W.B."/>
            <person name="Clum A."/>
            <person name="Lindquist E."/>
            <person name="Daum C."/>
            <person name="Ramamoorthy G.K."/>
            <person name="Gryganskyi A."/>
            <person name="Culley D."/>
            <person name="Magnuson J.K."/>
            <person name="James T.Y."/>
            <person name="O'Malley M.A."/>
            <person name="Stajich J.E."/>
            <person name="Spatafora J.W."/>
            <person name="Visel A."/>
            <person name="Grigoriev I.V."/>
        </authorList>
    </citation>
    <scope>NUCLEOTIDE SEQUENCE [LARGE SCALE GENOMIC DNA]</scope>
    <source>
        <strain evidence="3">finn</strain>
    </source>
</reference>
<comment type="caution">
    <text evidence="2">The sequence shown here is derived from an EMBL/GenBank/DDBJ whole genome shotgun (WGS) entry which is preliminary data.</text>
</comment>
<organism evidence="2 3">
    <name type="scientific">Piromyces finnis</name>
    <dbReference type="NCBI Taxonomy" id="1754191"/>
    <lineage>
        <taxon>Eukaryota</taxon>
        <taxon>Fungi</taxon>
        <taxon>Fungi incertae sedis</taxon>
        <taxon>Chytridiomycota</taxon>
        <taxon>Chytridiomycota incertae sedis</taxon>
        <taxon>Neocallimastigomycetes</taxon>
        <taxon>Neocallimastigales</taxon>
        <taxon>Neocallimastigaceae</taxon>
        <taxon>Piromyces</taxon>
    </lineage>
</organism>
<evidence type="ECO:0000256" key="1">
    <source>
        <dbReference type="SAM" id="SignalP"/>
    </source>
</evidence>
<feature type="chain" id="PRO_5013367732" description="CBM10 domain-containing protein" evidence="1">
    <location>
        <begin position="21"/>
        <end position="317"/>
    </location>
</feature>
<keyword evidence="3" id="KW-1185">Reference proteome</keyword>
<keyword evidence="1" id="KW-0732">Signal</keyword>
<accession>A0A1Y1UWK0</accession>
<dbReference type="AlphaFoldDB" id="A0A1Y1UWK0"/>
<proteinExistence type="predicted"/>
<protein>
    <recommendedName>
        <fullName evidence="4">CBM10 domain-containing protein</fullName>
    </recommendedName>
</protein>
<feature type="signal peptide" evidence="1">
    <location>
        <begin position="1"/>
        <end position="20"/>
    </location>
</feature>
<name>A0A1Y1UWK0_9FUNG</name>
<sequence>MKSILGLLLVSSLLLNNVKASIPKCNECSVFATGKDGTLWGWEEDSFCKLPTKCSSSSSSNGSATTKTSTIKKTTTVIKKTTTINKNDSSSSSSSSKTTVPTSSVTAAVASSATATSSSTASNAAATTSGNAAANHKKNEAGNYICNGCSVTATGGDGMLWGWEDEESCVIDTVLCKLNTSTTSTAAAAATSSNAPERGSDGILICSTCEYTRIDKDTTTWNKENGEDCRVISSRCGFNKTPHPWCSGCVVTGTGSDGALFGWENSASCLINEITCGFVQNNKINGNSKVETESSAASQYLISIYSIIITVIALLII</sequence>
<evidence type="ECO:0000313" key="2">
    <source>
        <dbReference type="EMBL" id="ORX42538.1"/>
    </source>
</evidence>
<gene>
    <name evidence="2" type="ORF">BCR36DRAFT_587119</name>
</gene>
<reference evidence="2 3" key="1">
    <citation type="submission" date="2016-08" db="EMBL/GenBank/DDBJ databases">
        <title>Genomes of anaerobic fungi encode conserved fungal cellulosomes for biomass hydrolysis.</title>
        <authorList>
            <consortium name="DOE Joint Genome Institute"/>
            <person name="Haitjema C.H."/>
            <person name="Gilmore S.P."/>
            <person name="Henske J.K."/>
            <person name="Solomon K.V."/>
            <person name="De Groot R."/>
            <person name="Kuo A."/>
            <person name="Mondo S.J."/>
            <person name="Salamov A.A."/>
            <person name="Labutti K."/>
            <person name="Zhao Z."/>
            <person name="Chiniquy J."/>
            <person name="Barry K."/>
            <person name="Brewer H.M."/>
            <person name="Purvine S.O."/>
            <person name="Wright A.T."/>
            <person name="Boxma B."/>
            <person name="Van Alen T."/>
            <person name="Hackstein J.H."/>
            <person name="Baker S.E."/>
            <person name="Grigoriev I.V."/>
            <person name="O'Malley M.A."/>
        </authorList>
    </citation>
    <scope>NUCLEOTIDE SEQUENCE [LARGE SCALE GENOMIC DNA]</scope>
    <source>
        <strain evidence="3">finn</strain>
    </source>
</reference>
<dbReference type="EMBL" id="MCFH01000063">
    <property type="protein sequence ID" value="ORX42538.1"/>
    <property type="molecule type" value="Genomic_DNA"/>
</dbReference>
<evidence type="ECO:0008006" key="4">
    <source>
        <dbReference type="Google" id="ProtNLM"/>
    </source>
</evidence>
<evidence type="ECO:0000313" key="3">
    <source>
        <dbReference type="Proteomes" id="UP000193719"/>
    </source>
</evidence>